<dbReference type="InterPro" id="IPR051474">
    <property type="entry name" value="Anti-sigma-K/W_factor"/>
</dbReference>
<name>A0ABU4TB63_9PSEU</name>
<keyword evidence="6" id="KW-0805">Transcription regulation</keyword>
<evidence type="ECO:0000256" key="10">
    <source>
        <dbReference type="ARBA" id="ARBA00030803"/>
    </source>
</evidence>
<evidence type="ECO:0000256" key="7">
    <source>
        <dbReference type="ARBA" id="ARBA00023136"/>
    </source>
</evidence>
<keyword evidence="3" id="KW-1003">Cell membrane</keyword>
<comment type="subcellular location">
    <subcellularLocation>
        <location evidence="2">Cell membrane</location>
    </subcellularLocation>
    <subcellularLocation>
        <location evidence="1">Membrane</location>
        <topology evidence="1">Single-pass membrane protein</topology>
    </subcellularLocation>
</comment>
<reference evidence="12 13" key="1">
    <citation type="submission" date="2023-11" db="EMBL/GenBank/DDBJ databases">
        <title>Lentzea sokolovensis, sp. nov., Lentzea kristufkii, sp. nov., and Lentzea miocenensis, sp. nov., rare actinobacteria from Sokolov Coal Basin, Miocene lacustrine sediment, Czech Republic.</title>
        <authorList>
            <person name="Lara A."/>
            <person name="Kotroba L."/>
            <person name="Nouioui I."/>
            <person name="Neumann-Schaal M."/>
            <person name="Mast Y."/>
            <person name="Chronakova A."/>
        </authorList>
    </citation>
    <scope>NUCLEOTIDE SEQUENCE [LARGE SCALE GENOMIC DNA]</scope>
    <source>
        <strain evidence="12 13">BCCO 10_0856</strain>
    </source>
</reference>
<organism evidence="12 13">
    <name type="scientific">Lentzea miocenica</name>
    <dbReference type="NCBI Taxonomy" id="3095431"/>
    <lineage>
        <taxon>Bacteria</taxon>
        <taxon>Bacillati</taxon>
        <taxon>Actinomycetota</taxon>
        <taxon>Actinomycetes</taxon>
        <taxon>Pseudonocardiales</taxon>
        <taxon>Pseudonocardiaceae</taxon>
        <taxon>Lentzea</taxon>
    </lineage>
</organism>
<protein>
    <recommendedName>
        <fullName evidence="10">Regulator of SigK</fullName>
    </recommendedName>
    <alternativeName>
        <fullName evidence="9">Sigma-K anti-sigma factor RskA</fullName>
    </alternativeName>
</protein>
<dbReference type="PANTHER" id="PTHR37461">
    <property type="entry name" value="ANTI-SIGMA-K FACTOR RSKA"/>
    <property type="match status" value="1"/>
</dbReference>
<dbReference type="Gene3D" id="1.10.10.1320">
    <property type="entry name" value="Anti-sigma factor, zinc-finger domain"/>
    <property type="match status" value="1"/>
</dbReference>
<dbReference type="Pfam" id="PF10099">
    <property type="entry name" value="RskA_C"/>
    <property type="match status" value="1"/>
</dbReference>
<evidence type="ECO:0000313" key="13">
    <source>
        <dbReference type="Proteomes" id="UP001285521"/>
    </source>
</evidence>
<evidence type="ECO:0000256" key="6">
    <source>
        <dbReference type="ARBA" id="ARBA00023015"/>
    </source>
</evidence>
<evidence type="ECO:0000256" key="5">
    <source>
        <dbReference type="ARBA" id="ARBA00022989"/>
    </source>
</evidence>
<evidence type="ECO:0000256" key="4">
    <source>
        <dbReference type="ARBA" id="ARBA00022692"/>
    </source>
</evidence>
<evidence type="ECO:0000256" key="9">
    <source>
        <dbReference type="ARBA" id="ARBA00029829"/>
    </source>
</evidence>
<accession>A0ABU4TB63</accession>
<feature type="domain" description="Anti-sigma K factor RskA C-terminal" evidence="11">
    <location>
        <begin position="104"/>
        <end position="239"/>
    </location>
</feature>
<sequence>MNPHVLTGVYSMNGLPEAEEAEFETHLSQCGTCAEEVAGLAATVSRLADAVAQVPSTELRDRVLSGVRTARQLPPRVETTASGTAAFTRRQGIGRAAWMVAASGVVAAVVFSVHGMQSSQRLTTELPHRGQSRTVDTRIDGFPAASDLRLASSSTPSGAACTVAVSRSQDTLLFLADKLPSLPAHQVYQVWLAGATGPRSAGLLQRASRPAPLVVGGISGVLEVLLTVEPLGGSTGPTGAPLITITLN</sequence>
<keyword evidence="7" id="KW-0472">Membrane</keyword>
<proteinExistence type="predicted"/>
<dbReference type="EMBL" id="JAXAVW010000035">
    <property type="protein sequence ID" value="MDX8035414.1"/>
    <property type="molecule type" value="Genomic_DNA"/>
</dbReference>
<keyword evidence="5" id="KW-1133">Transmembrane helix</keyword>
<keyword evidence="8" id="KW-0804">Transcription</keyword>
<evidence type="ECO:0000256" key="3">
    <source>
        <dbReference type="ARBA" id="ARBA00022475"/>
    </source>
</evidence>
<dbReference type="PANTHER" id="PTHR37461:SF1">
    <property type="entry name" value="ANTI-SIGMA-K FACTOR RSKA"/>
    <property type="match status" value="1"/>
</dbReference>
<evidence type="ECO:0000313" key="12">
    <source>
        <dbReference type="EMBL" id="MDX8035414.1"/>
    </source>
</evidence>
<evidence type="ECO:0000256" key="2">
    <source>
        <dbReference type="ARBA" id="ARBA00004236"/>
    </source>
</evidence>
<evidence type="ECO:0000256" key="8">
    <source>
        <dbReference type="ARBA" id="ARBA00023163"/>
    </source>
</evidence>
<keyword evidence="13" id="KW-1185">Reference proteome</keyword>
<comment type="caution">
    <text evidence="12">The sequence shown here is derived from an EMBL/GenBank/DDBJ whole genome shotgun (WGS) entry which is preliminary data.</text>
</comment>
<dbReference type="Proteomes" id="UP001285521">
    <property type="component" value="Unassembled WGS sequence"/>
</dbReference>
<dbReference type="InterPro" id="IPR018764">
    <property type="entry name" value="RskA_C"/>
</dbReference>
<dbReference type="InterPro" id="IPR041916">
    <property type="entry name" value="Anti_sigma_zinc_sf"/>
</dbReference>
<dbReference type="RefSeq" id="WP_319970441.1">
    <property type="nucleotide sequence ID" value="NZ_JAXAVW010000035.1"/>
</dbReference>
<keyword evidence="4" id="KW-0812">Transmembrane</keyword>
<gene>
    <name evidence="12" type="ORF">SK803_34840</name>
</gene>
<evidence type="ECO:0000256" key="1">
    <source>
        <dbReference type="ARBA" id="ARBA00004167"/>
    </source>
</evidence>
<evidence type="ECO:0000259" key="11">
    <source>
        <dbReference type="Pfam" id="PF10099"/>
    </source>
</evidence>